<proteinExistence type="predicted"/>
<dbReference type="RefSeq" id="WP_165139040.1">
    <property type="nucleotide sequence ID" value="NZ_JAALLT010000001.1"/>
</dbReference>
<evidence type="ECO:0000313" key="4">
    <source>
        <dbReference type="EMBL" id="NGP75598.1"/>
    </source>
</evidence>
<evidence type="ECO:0000259" key="3">
    <source>
        <dbReference type="PROSITE" id="PS50110"/>
    </source>
</evidence>
<dbReference type="InterPro" id="IPR001789">
    <property type="entry name" value="Sig_transdc_resp-reg_receiver"/>
</dbReference>
<dbReference type="PROSITE" id="PS50110">
    <property type="entry name" value="RESPONSE_REGULATORY"/>
    <property type="match status" value="1"/>
</dbReference>
<dbReference type="Gene3D" id="3.40.50.2300">
    <property type="match status" value="1"/>
</dbReference>
<evidence type="ECO:0000313" key="5">
    <source>
        <dbReference type="Proteomes" id="UP000473278"/>
    </source>
</evidence>
<feature type="modified residue" description="4-aspartylphosphate" evidence="2">
    <location>
        <position position="54"/>
    </location>
</feature>
<evidence type="ECO:0000256" key="2">
    <source>
        <dbReference type="PROSITE-ProRule" id="PRU00169"/>
    </source>
</evidence>
<organism evidence="4 5">
    <name type="scientific">Halalkalibaculum roseum</name>
    <dbReference type="NCBI Taxonomy" id="2709311"/>
    <lineage>
        <taxon>Bacteria</taxon>
        <taxon>Pseudomonadati</taxon>
        <taxon>Balneolota</taxon>
        <taxon>Balneolia</taxon>
        <taxon>Balneolales</taxon>
        <taxon>Balneolaceae</taxon>
        <taxon>Halalkalibaculum</taxon>
    </lineage>
</organism>
<gene>
    <name evidence="4" type="ORF">G3570_03070</name>
</gene>
<keyword evidence="1 2" id="KW-0597">Phosphoprotein</keyword>
<reference evidence="4 5" key="1">
    <citation type="submission" date="2020-02" db="EMBL/GenBank/DDBJ databases">
        <title>Balneolaceae bacterium YR4-1, complete genome.</title>
        <authorList>
            <person name="Li Y."/>
            <person name="Wu S."/>
        </authorList>
    </citation>
    <scope>NUCLEOTIDE SEQUENCE [LARGE SCALE GENOMIC DNA]</scope>
    <source>
        <strain evidence="4 5">YR4-1</strain>
    </source>
</reference>
<dbReference type="GO" id="GO:0000160">
    <property type="term" value="P:phosphorelay signal transduction system"/>
    <property type="evidence" value="ECO:0007669"/>
    <property type="project" value="InterPro"/>
</dbReference>
<dbReference type="PANTHER" id="PTHR44591:SF3">
    <property type="entry name" value="RESPONSE REGULATORY DOMAIN-CONTAINING PROTEIN"/>
    <property type="match status" value="1"/>
</dbReference>
<dbReference type="InterPro" id="IPR050595">
    <property type="entry name" value="Bact_response_regulator"/>
</dbReference>
<dbReference type="Proteomes" id="UP000473278">
    <property type="component" value="Unassembled WGS sequence"/>
</dbReference>
<accession>A0A6M1SU15</accession>
<feature type="domain" description="Response regulatory" evidence="3">
    <location>
        <begin position="5"/>
        <end position="121"/>
    </location>
</feature>
<dbReference type="PANTHER" id="PTHR44591">
    <property type="entry name" value="STRESS RESPONSE REGULATOR PROTEIN 1"/>
    <property type="match status" value="1"/>
</dbReference>
<dbReference type="SUPFAM" id="SSF52172">
    <property type="entry name" value="CheY-like"/>
    <property type="match status" value="1"/>
</dbReference>
<dbReference type="CDD" id="cd17574">
    <property type="entry name" value="REC_OmpR"/>
    <property type="match status" value="1"/>
</dbReference>
<evidence type="ECO:0000256" key="1">
    <source>
        <dbReference type="ARBA" id="ARBA00022553"/>
    </source>
</evidence>
<dbReference type="InterPro" id="IPR011006">
    <property type="entry name" value="CheY-like_superfamily"/>
</dbReference>
<sequence length="123" mass="14281">MAKPLILHIEDTMSIYKMVAHKLKKSGYRVDHRKNGKEGLDAIKELLPDLVILDVMLPSMNGFEILRRMREDSKLEKVKVIMLTSKNRTGDLEKGFAFEVDDYLAKPFKPQELLLRINKILKE</sequence>
<protein>
    <submittedName>
        <fullName evidence="4">Response regulator</fullName>
    </submittedName>
</protein>
<comment type="caution">
    <text evidence="4">The sequence shown here is derived from an EMBL/GenBank/DDBJ whole genome shotgun (WGS) entry which is preliminary data.</text>
</comment>
<dbReference type="Pfam" id="PF00072">
    <property type="entry name" value="Response_reg"/>
    <property type="match status" value="1"/>
</dbReference>
<dbReference type="AlphaFoldDB" id="A0A6M1SU15"/>
<keyword evidence="5" id="KW-1185">Reference proteome</keyword>
<dbReference type="EMBL" id="JAALLT010000001">
    <property type="protein sequence ID" value="NGP75598.1"/>
    <property type="molecule type" value="Genomic_DNA"/>
</dbReference>
<name>A0A6M1SU15_9BACT</name>
<dbReference type="SMART" id="SM00448">
    <property type="entry name" value="REC"/>
    <property type="match status" value="1"/>
</dbReference>